<dbReference type="GO" id="GO:0042274">
    <property type="term" value="P:ribosomal small subunit biogenesis"/>
    <property type="evidence" value="ECO:0007669"/>
    <property type="project" value="UniProtKB-UniRule"/>
</dbReference>
<dbReference type="PANTHER" id="PTHR33692">
    <property type="entry name" value="RIBOSOME MATURATION FACTOR RIMM"/>
    <property type="match status" value="1"/>
</dbReference>
<dbReference type="SUPFAM" id="SSF50346">
    <property type="entry name" value="PRC-barrel domain"/>
    <property type="match status" value="1"/>
</dbReference>
<evidence type="ECO:0000259" key="6">
    <source>
        <dbReference type="Pfam" id="PF01782"/>
    </source>
</evidence>
<dbReference type="InterPro" id="IPR036976">
    <property type="entry name" value="RimM_N_sf"/>
</dbReference>
<feature type="domain" description="Ribosome maturation factor RimM PRC barrel" evidence="7">
    <location>
        <begin position="97"/>
        <end position="170"/>
    </location>
</feature>
<sequence length="177" mass="19866">MDKYIELGKVSSFFGVRGGVKLFSYTRPRLGIGQYKTFYVGESKSAVVFSSIREQGKYVVGYIDGVDSREAVAHLIGESLFIKRSELPALNDKEYYWDDLIGLQVFDLHGKLLGSISSLMETGANDVIVVTNENSDTKETQEILIPFVPDYFVLSVDLDANKMIVDWTLDWEADDAD</sequence>
<comment type="similarity">
    <text evidence="5">Belongs to the RimM family.</text>
</comment>
<dbReference type="Gene3D" id="2.30.30.240">
    <property type="entry name" value="PRC-barrel domain"/>
    <property type="match status" value="1"/>
</dbReference>
<dbReference type="InterPro" id="IPR002676">
    <property type="entry name" value="RimM_N"/>
</dbReference>
<evidence type="ECO:0000256" key="2">
    <source>
        <dbReference type="ARBA" id="ARBA00022517"/>
    </source>
</evidence>
<evidence type="ECO:0000256" key="1">
    <source>
        <dbReference type="ARBA" id="ARBA00022490"/>
    </source>
</evidence>
<evidence type="ECO:0000313" key="8">
    <source>
        <dbReference type="EMBL" id="MPV85694.1"/>
    </source>
</evidence>
<evidence type="ECO:0000256" key="5">
    <source>
        <dbReference type="HAMAP-Rule" id="MF_00014"/>
    </source>
</evidence>
<comment type="function">
    <text evidence="5">An accessory protein needed during the final step in the assembly of 30S ribosomal subunit, possibly for assembly of the head region. Essential for efficient processing of 16S rRNA. May be needed both before and after RbfA during the maturation of 16S rRNA. It has affinity for free ribosomal 30S subunits but not for 70S ribosomes.</text>
</comment>
<dbReference type="InParanoid" id="A0A6N7ES61"/>
<reference evidence="8 9" key="1">
    <citation type="submission" date="2019-10" db="EMBL/GenBank/DDBJ databases">
        <title>Cardiobacteriales fam. a chemoheterotrophic member of the order Cardiobacteriales, and proposal of Cardiobacteriales fam. nov.</title>
        <authorList>
            <person name="Wang C."/>
        </authorList>
    </citation>
    <scope>NUCLEOTIDE SEQUENCE [LARGE SCALE GENOMIC DNA]</scope>
    <source>
        <strain evidence="8 9">ML27</strain>
    </source>
</reference>
<gene>
    <name evidence="5 8" type="primary">rimM</name>
    <name evidence="8" type="ORF">GCU85_02940</name>
</gene>
<comment type="domain">
    <text evidence="5">The PRC barrel domain binds ribosomal protein uS19.</text>
</comment>
<keyword evidence="4 5" id="KW-0143">Chaperone</keyword>
<keyword evidence="3 5" id="KW-0698">rRNA processing</keyword>
<evidence type="ECO:0000256" key="3">
    <source>
        <dbReference type="ARBA" id="ARBA00022552"/>
    </source>
</evidence>
<dbReference type="InterPro" id="IPR011033">
    <property type="entry name" value="PRC_barrel-like_sf"/>
</dbReference>
<dbReference type="PANTHER" id="PTHR33692:SF1">
    <property type="entry name" value="RIBOSOME MATURATION FACTOR RIMM"/>
    <property type="match status" value="1"/>
</dbReference>
<keyword evidence="1 5" id="KW-0963">Cytoplasm</keyword>
<dbReference type="Gene3D" id="2.40.30.60">
    <property type="entry name" value="RimM"/>
    <property type="match status" value="1"/>
</dbReference>
<keyword evidence="9" id="KW-1185">Reference proteome</keyword>
<feature type="domain" description="RimM N-terminal" evidence="6">
    <location>
        <begin position="7"/>
        <end position="85"/>
    </location>
</feature>
<proteinExistence type="inferred from homology"/>
<dbReference type="AlphaFoldDB" id="A0A6N7ES61"/>
<comment type="subunit">
    <text evidence="5">Binds ribosomal protein uS19.</text>
</comment>
<dbReference type="GO" id="GO:0005737">
    <property type="term" value="C:cytoplasm"/>
    <property type="evidence" value="ECO:0007669"/>
    <property type="project" value="UniProtKB-SubCell"/>
</dbReference>
<comment type="caution">
    <text evidence="8">The sequence shown here is derived from an EMBL/GenBank/DDBJ whole genome shotgun (WGS) entry which is preliminary data.</text>
</comment>
<keyword evidence="2 5" id="KW-0690">Ribosome biogenesis</keyword>
<dbReference type="FunCoup" id="A0A6N7ES61">
    <property type="interactions" value="385"/>
</dbReference>
<dbReference type="Proteomes" id="UP000471298">
    <property type="component" value="Unassembled WGS sequence"/>
</dbReference>
<dbReference type="InterPro" id="IPR009000">
    <property type="entry name" value="Transl_B-barrel_sf"/>
</dbReference>
<dbReference type="EMBL" id="WHNW01000002">
    <property type="protein sequence ID" value="MPV85694.1"/>
    <property type="molecule type" value="Genomic_DNA"/>
</dbReference>
<dbReference type="GO" id="GO:0005840">
    <property type="term" value="C:ribosome"/>
    <property type="evidence" value="ECO:0007669"/>
    <property type="project" value="InterPro"/>
</dbReference>
<dbReference type="HAMAP" id="MF_00014">
    <property type="entry name" value="Ribosome_mat_RimM"/>
    <property type="match status" value="1"/>
</dbReference>
<dbReference type="InterPro" id="IPR056792">
    <property type="entry name" value="PRC_RimM"/>
</dbReference>
<evidence type="ECO:0000256" key="4">
    <source>
        <dbReference type="ARBA" id="ARBA00023186"/>
    </source>
</evidence>
<name>A0A6N7ES61_9GAMM</name>
<dbReference type="Pfam" id="PF24986">
    <property type="entry name" value="PRC_RimM"/>
    <property type="match status" value="1"/>
</dbReference>
<dbReference type="GO" id="GO:0043022">
    <property type="term" value="F:ribosome binding"/>
    <property type="evidence" value="ECO:0007669"/>
    <property type="project" value="InterPro"/>
</dbReference>
<accession>A0A6N7ES61</accession>
<organism evidence="8 9">
    <name type="scientific">Ostreibacterium oceani</name>
    <dbReference type="NCBI Taxonomy" id="2654998"/>
    <lineage>
        <taxon>Bacteria</taxon>
        <taxon>Pseudomonadati</taxon>
        <taxon>Pseudomonadota</taxon>
        <taxon>Gammaproteobacteria</taxon>
        <taxon>Cardiobacteriales</taxon>
        <taxon>Ostreibacteriaceae</taxon>
        <taxon>Ostreibacterium</taxon>
    </lineage>
</organism>
<protein>
    <recommendedName>
        <fullName evidence="5">Ribosome maturation factor RimM</fullName>
    </recommendedName>
</protein>
<dbReference type="NCBIfam" id="TIGR02273">
    <property type="entry name" value="16S_RimM"/>
    <property type="match status" value="1"/>
</dbReference>
<dbReference type="GO" id="GO:0006364">
    <property type="term" value="P:rRNA processing"/>
    <property type="evidence" value="ECO:0007669"/>
    <property type="project" value="UniProtKB-UniRule"/>
</dbReference>
<dbReference type="InterPro" id="IPR011961">
    <property type="entry name" value="RimM"/>
</dbReference>
<dbReference type="SUPFAM" id="SSF50447">
    <property type="entry name" value="Translation proteins"/>
    <property type="match status" value="1"/>
</dbReference>
<comment type="subcellular location">
    <subcellularLocation>
        <location evidence="5">Cytoplasm</location>
    </subcellularLocation>
</comment>
<dbReference type="RefSeq" id="WP_152809174.1">
    <property type="nucleotide sequence ID" value="NZ_WHNW01000002.1"/>
</dbReference>
<evidence type="ECO:0000313" key="9">
    <source>
        <dbReference type="Proteomes" id="UP000471298"/>
    </source>
</evidence>
<evidence type="ECO:0000259" key="7">
    <source>
        <dbReference type="Pfam" id="PF24986"/>
    </source>
</evidence>
<dbReference type="Pfam" id="PF01782">
    <property type="entry name" value="RimM"/>
    <property type="match status" value="1"/>
</dbReference>